<comment type="caution">
    <text evidence="3">The sequence shown here is derived from an EMBL/GenBank/DDBJ whole genome shotgun (WGS) entry which is preliminary data.</text>
</comment>
<dbReference type="GO" id="GO:0007018">
    <property type="term" value="P:microtubule-based movement"/>
    <property type="evidence" value="ECO:0007669"/>
    <property type="project" value="InterPro"/>
</dbReference>
<accession>A0A425DFW7</accession>
<dbReference type="PANTHER" id="PTHR45703">
    <property type="entry name" value="DYNEIN HEAVY CHAIN"/>
    <property type="match status" value="1"/>
</dbReference>
<dbReference type="GO" id="GO:0051959">
    <property type="term" value="F:dynein light intermediate chain binding"/>
    <property type="evidence" value="ECO:0007669"/>
    <property type="project" value="InterPro"/>
</dbReference>
<dbReference type="AlphaFoldDB" id="A0A425DFW7"/>
<reference evidence="3" key="1">
    <citation type="submission" date="2018-07" db="EMBL/GenBank/DDBJ databases">
        <title>Annotation of Aphanomyces astaci genome assembly.</title>
        <authorList>
            <person name="Studholme D.J."/>
        </authorList>
    </citation>
    <scope>NUCLEOTIDE SEQUENCE [LARGE SCALE GENOMIC DNA]</scope>
    <source>
        <strain evidence="3">Pc</strain>
    </source>
</reference>
<proteinExistence type="predicted"/>
<dbReference type="PANTHER" id="PTHR45703:SF8">
    <property type="entry name" value="DYNEINS HEAVY CHAIN"/>
    <property type="match status" value="1"/>
</dbReference>
<dbReference type="InterPro" id="IPR013602">
    <property type="entry name" value="Dynein_heavy_linker"/>
</dbReference>
<feature type="coiled-coil region" evidence="1">
    <location>
        <begin position="175"/>
        <end position="202"/>
    </location>
</feature>
<dbReference type="Pfam" id="PF08393">
    <property type="entry name" value="DHC_N2"/>
    <property type="match status" value="2"/>
</dbReference>
<dbReference type="Gene3D" id="3.20.180.20">
    <property type="entry name" value="Dynein heavy chain, N-terminal domain 2"/>
    <property type="match status" value="1"/>
</dbReference>
<dbReference type="InterPro" id="IPR026983">
    <property type="entry name" value="DHC"/>
</dbReference>
<dbReference type="Gene3D" id="1.10.287.2620">
    <property type="match status" value="1"/>
</dbReference>
<dbReference type="Gene3D" id="1.20.58.1120">
    <property type="match status" value="1"/>
</dbReference>
<sequence length="543" mass="61619">MANALHMLDEAAVDFAKEDSAFKRMRHVAEIFECLALMEPSEKIVQHVARTLERLRTVWTVVGDISRKLQMAMELLWVDLDGAVLEDEAKGMMNLVKSAGKEKEIKDSNVYQGLEALAHDFLVSCPLYQALRHPSIQSRHWVELMQVTLLIFETRRLLVQQTFPNPIDHAELKFADIMELKLHRFQKDIEDLTERAQKESQVELALQEVDARWSTISFDVTVYKDTQVPILRVRDEDIEVLEADQVMLQSMLSSRVQYFKGLSEAWSQKLTYNELIYAQMYANQGAKVILTACTARPHQLQELATLTTSLQKCQNSLIEFLDGKRRLFPRFYFTSEADLLDILSNGGTPDAITKHLSKVFLATQTFKFDTPSTITHFVSNVGKETIRFVAPVTLSGKVEGYLTDALNGMKLTLKENIKSTIRRYPQLSRTDWLMSRTNDGALLDAAQVVLLVSGMEYVKSVEAALVGVGSGHVSALSELLEKVTIQLNDLIKLTRGSLHDEERQRVMCMITMDAHSRDVIQSLISQHVTSLASFVWQAQLKPR</sequence>
<feature type="domain" description="Dynein heavy chain linker" evidence="2">
    <location>
        <begin position="46"/>
        <end position="283"/>
    </location>
</feature>
<evidence type="ECO:0000256" key="1">
    <source>
        <dbReference type="SAM" id="Coils"/>
    </source>
</evidence>
<organism evidence="3 4">
    <name type="scientific">Aphanomyces astaci</name>
    <name type="common">Crayfish plague agent</name>
    <dbReference type="NCBI Taxonomy" id="112090"/>
    <lineage>
        <taxon>Eukaryota</taxon>
        <taxon>Sar</taxon>
        <taxon>Stramenopiles</taxon>
        <taxon>Oomycota</taxon>
        <taxon>Saprolegniomycetes</taxon>
        <taxon>Saprolegniales</taxon>
        <taxon>Verrucalvaceae</taxon>
        <taxon>Aphanomyces</taxon>
    </lineage>
</organism>
<dbReference type="GO" id="GO:0045505">
    <property type="term" value="F:dynein intermediate chain binding"/>
    <property type="evidence" value="ECO:0007669"/>
    <property type="project" value="InterPro"/>
</dbReference>
<evidence type="ECO:0000313" key="3">
    <source>
        <dbReference type="EMBL" id="RQM28047.1"/>
    </source>
</evidence>
<evidence type="ECO:0000313" key="4">
    <source>
        <dbReference type="Proteomes" id="UP000284702"/>
    </source>
</evidence>
<name>A0A425DFW7_APHAT</name>
<dbReference type="Proteomes" id="UP000284702">
    <property type="component" value="Unassembled WGS sequence"/>
</dbReference>
<feature type="domain" description="Dynein heavy chain linker" evidence="2">
    <location>
        <begin position="288"/>
        <end position="419"/>
    </location>
</feature>
<dbReference type="Gene3D" id="1.20.140.100">
    <property type="entry name" value="Dynein heavy chain, N-terminal domain 2"/>
    <property type="match status" value="1"/>
</dbReference>
<dbReference type="InterPro" id="IPR042222">
    <property type="entry name" value="Dynein_2_N"/>
</dbReference>
<keyword evidence="1" id="KW-0175">Coiled coil</keyword>
<protein>
    <recommendedName>
        <fullName evidence="2">Dynein heavy chain linker domain-containing protein</fullName>
    </recommendedName>
</protein>
<keyword evidence="4" id="KW-1185">Reference proteome</keyword>
<evidence type="ECO:0000259" key="2">
    <source>
        <dbReference type="Pfam" id="PF08393"/>
    </source>
</evidence>
<dbReference type="InterPro" id="IPR042228">
    <property type="entry name" value="Dynein_linker_3"/>
</dbReference>
<dbReference type="EMBL" id="MZMZ02001896">
    <property type="protein sequence ID" value="RQM28047.1"/>
    <property type="molecule type" value="Genomic_DNA"/>
</dbReference>
<gene>
    <name evidence="3" type="ORF">B5M09_000344</name>
</gene>
<dbReference type="GO" id="GO:0030286">
    <property type="term" value="C:dynein complex"/>
    <property type="evidence" value="ECO:0007669"/>
    <property type="project" value="InterPro"/>
</dbReference>